<keyword evidence="9 10" id="KW-0804">Transcription</keyword>
<dbReference type="NCBIfam" id="TIGR02395">
    <property type="entry name" value="rpoN_sigma"/>
    <property type="match status" value="1"/>
</dbReference>
<dbReference type="InterPro" id="IPR007634">
    <property type="entry name" value="RNA_pol_sigma_54_DNA-bd"/>
</dbReference>
<dbReference type="AlphaFoldDB" id="A0AAW3SUI7"/>
<dbReference type="PROSITE" id="PS00717">
    <property type="entry name" value="SIGMA54_1"/>
    <property type="match status" value="1"/>
</dbReference>
<dbReference type="Proteomes" id="UP000557749">
    <property type="component" value="Unassembled WGS sequence"/>
</dbReference>
<dbReference type="GeneID" id="67795930"/>
<dbReference type="PROSITE" id="PS00718">
    <property type="entry name" value="SIGMA54_2"/>
    <property type="match status" value="1"/>
</dbReference>
<comment type="similarity">
    <text evidence="1 10">Belongs to the sigma-54 factor family.</text>
</comment>
<protein>
    <recommendedName>
        <fullName evidence="2 10">RNA polymerase sigma-54 factor</fullName>
    </recommendedName>
</protein>
<dbReference type="PROSITE" id="PS50044">
    <property type="entry name" value="SIGMA54_3"/>
    <property type="match status" value="1"/>
</dbReference>
<evidence type="ECO:0000256" key="6">
    <source>
        <dbReference type="ARBA" id="ARBA00023015"/>
    </source>
</evidence>
<evidence type="ECO:0000256" key="10">
    <source>
        <dbReference type="PIRNR" id="PIRNR000774"/>
    </source>
</evidence>
<keyword evidence="6 10" id="KW-0805">Transcription regulation</keyword>
<dbReference type="GO" id="GO:0006352">
    <property type="term" value="P:DNA-templated transcription initiation"/>
    <property type="evidence" value="ECO:0007669"/>
    <property type="project" value="InterPro"/>
</dbReference>
<dbReference type="GO" id="GO:0000976">
    <property type="term" value="F:transcription cis-regulatory region binding"/>
    <property type="evidence" value="ECO:0007669"/>
    <property type="project" value="UniProtKB-ARBA"/>
</dbReference>
<organism evidence="13 16">
    <name type="scientific">Pectobacterium aroidearum</name>
    <dbReference type="NCBI Taxonomy" id="1201031"/>
    <lineage>
        <taxon>Bacteria</taxon>
        <taxon>Pseudomonadati</taxon>
        <taxon>Pseudomonadota</taxon>
        <taxon>Gammaproteobacteria</taxon>
        <taxon>Enterobacterales</taxon>
        <taxon>Pectobacteriaceae</taxon>
        <taxon>Pectobacterium</taxon>
    </lineage>
</organism>
<accession>A0AAW3SUI7</accession>
<dbReference type="NCBIfam" id="NF004595">
    <property type="entry name" value="PRK05932.1-2"/>
    <property type="match status" value="1"/>
</dbReference>
<reference evidence="15 16" key="1">
    <citation type="submission" date="2020-07" db="EMBL/GenBank/DDBJ databases">
        <title>Characterization of Pectobacterium aroidearum strains causing soft rot on Amorphophallus konjac.</title>
        <authorList>
            <person name="Xie H."/>
        </authorList>
    </citation>
    <scope>NUCLEOTIDE SEQUENCE [LARGE SCALE GENOMIC DNA]</scope>
    <source>
        <strain evidence="14 15">MY10</strain>
        <strain evidence="13 16">MY7</strain>
    </source>
</reference>
<dbReference type="GO" id="GO:0001216">
    <property type="term" value="F:DNA-binding transcription activator activity"/>
    <property type="evidence" value="ECO:0007669"/>
    <property type="project" value="InterPro"/>
</dbReference>
<keyword evidence="5 10" id="KW-0548">Nucleotidyltransferase</keyword>
<evidence type="ECO:0000256" key="5">
    <source>
        <dbReference type="ARBA" id="ARBA00022695"/>
    </source>
</evidence>
<dbReference type="RefSeq" id="WP_012772996.1">
    <property type="nucleotide sequence ID" value="NZ_CP065044.1"/>
</dbReference>
<evidence type="ECO:0000313" key="14">
    <source>
        <dbReference type="EMBL" id="MBA5233503.1"/>
    </source>
</evidence>
<dbReference type="GO" id="GO:0000428">
    <property type="term" value="C:DNA-directed RNA polymerase complex"/>
    <property type="evidence" value="ECO:0007669"/>
    <property type="project" value="UniProtKB-KW"/>
</dbReference>
<dbReference type="GO" id="GO:0032993">
    <property type="term" value="C:protein-DNA complex"/>
    <property type="evidence" value="ECO:0007669"/>
    <property type="project" value="UniProtKB-ARBA"/>
</dbReference>
<keyword evidence="7 10" id="KW-0731">Sigma factor</keyword>
<keyword evidence="3 10" id="KW-0240">DNA-directed RNA polymerase</keyword>
<dbReference type="PANTHER" id="PTHR32248">
    <property type="entry name" value="RNA POLYMERASE SIGMA-54 FACTOR"/>
    <property type="match status" value="1"/>
</dbReference>
<proteinExistence type="inferred from homology"/>
<dbReference type="EMBL" id="JACERK010000007">
    <property type="protein sequence ID" value="MBA5233503.1"/>
    <property type="molecule type" value="Genomic_DNA"/>
</dbReference>
<dbReference type="GO" id="GO:0016779">
    <property type="term" value="F:nucleotidyltransferase activity"/>
    <property type="evidence" value="ECO:0007669"/>
    <property type="project" value="UniProtKB-KW"/>
</dbReference>
<dbReference type="FunFam" id="1.10.10.60:FF:000045">
    <property type="entry name" value="RNA polymerase sigma-54 factor"/>
    <property type="match status" value="1"/>
</dbReference>
<dbReference type="Pfam" id="PF00309">
    <property type="entry name" value="Sigma54_AID"/>
    <property type="match status" value="1"/>
</dbReference>
<evidence type="ECO:0000256" key="8">
    <source>
        <dbReference type="ARBA" id="ARBA00023125"/>
    </source>
</evidence>
<dbReference type="Pfam" id="PF04963">
    <property type="entry name" value="Sigma54_CBD"/>
    <property type="match status" value="1"/>
</dbReference>
<evidence type="ECO:0000256" key="1">
    <source>
        <dbReference type="ARBA" id="ARBA00008798"/>
    </source>
</evidence>
<evidence type="ECO:0000256" key="7">
    <source>
        <dbReference type="ARBA" id="ARBA00023082"/>
    </source>
</evidence>
<dbReference type="InterPro" id="IPR007046">
    <property type="entry name" value="RNA_pol_sigma_54_core-bd"/>
</dbReference>
<dbReference type="PRINTS" id="PR00045">
    <property type="entry name" value="SIGMA54FCT"/>
</dbReference>
<feature type="domain" description="RNA polymerase sigma factor 54 core-binding" evidence="12">
    <location>
        <begin position="116"/>
        <end position="303"/>
    </location>
</feature>
<evidence type="ECO:0000256" key="2">
    <source>
        <dbReference type="ARBA" id="ARBA00019942"/>
    </source>
</evidence>
<dbReference type="Gene3D" id="1.10.10.60">
    <property type="entry name" value="Homeodomain-like"/>
    <property type="match status" value="1"/>
</dbReference>
<dbReference type="NCBIfam" id="NF009118">
    <property type="entry name" value="PRK12469.1"/>
    <property type="match status" value="1"/>
</dbReference>
<evidence type="ECO:0000256" key="4">
    <source>
        <dbReference type="ARBA" id="ARBA00022679"/>
    </source>
</evidence>
<dbReference type="NCBIfam" id="NF004597">
    <property type="entry name" value="PRK05932.1-4"/>
    <property type="match status" value="1"/>
</dbReference>
<keyword evidence="8 10" id="KW-0238">DNA-binding</keyword>
<comment type="function">
    <text evidence="10">Sigma factors are initiation factors that promote the attachment of RNA polymerase to specific initiation sites and are then released.</text>
</comment>
<dbReference type="EMBL" id="JACERJ010000011">
    <property type="protein sequence ID" value="MBA5205381.1"/>
    <property type="molecule type" value="Genomic_DNA"/>
</dbReference>
<dbReference type="InterPro" id="IPR038709">
    <property type="entry name" value="RpoN_core-bd_sf"/>
</dbReference>
<dbReference type="FunFam" id="1.10.10.1330:FF:000001">
    <property type="entry name" value="RNA polymerase sigma-54 factor"/>
    <property type="match status" value="1"/>
</dbReference>
<keyword evidence="4 10" id="KW-0808">Transferase</keyword>
<feature type="domain" description="RNA polymerase sigma factor 54 DNA-binding" evidence="11">
    <location>
        <begin position="317"/>
        <end position="475"/>
    </location>
</feature>
<sequence length="477" mass="53506">MKQGLQLRLSQQLAMTPQLQQAIRLLQLSTLELQQEIQQALESNPLLEQTDQHDEIESFEKADSDSLDTGEALEQRDMPEELPIDATWDEIYSAGTPSGTGTDYRDEELPIYQGETTQTLQDYLMWQVELTPFSDTDAAIATSIVDAVDNTGYLTVPLEDILDSIGDDDVTLEEVEAVLKRVQRFDPVGVAARDLRDCLLVQLSQFADSTPRLAEARLIVSDHLDLLANHDFRSLIRVTRLKEEVLKEALALIQSLDPRPGQSINTGESEYVIPDVLVRKVQGIWAVELNTDSIPRLQINQQYAALGNSARNDSDGQFIRSNLQEARWLIKSLESRNDTLLKVTRCIVEQQQDFFEQGEEFMKPMVLADIAQAVDMHESTISRVTTQKFLHSPRGIFELKYFFSSHVNTDSGGEASSTAIRALVKKLIAAENPVKPLSDSKLTALLSDQGIIVARRTVAKYRESLSIPPSNQRKQLI</sequence>
<evidence type="ECO:0000313" key="15">
    <source>
        <dbReference type="Proteomes" id="UP000530038"/>
    </source>
</evidence>
<dbReference type="PIRSF" id="PIRSF000774">
    <property type="entry name" value="RpoN"/>
    <property type="match status" value="1"/>
</dbReference>
<evidence type="ECO:0000256" key="9">
    <source>
        <dbReference type="ARBA" id="ARBA00023163"/>
    </source>
</evidence>
<dbReference type="PANTHER" id="PTHR32248:SF4">
    <property type="entry name" value="RNA POLYMERASE SIGMA-54 FACTOR"/>
    <property type="match status" value="1"/>
</dbReference>
<evidence type="ECO:0000259" key="12">
    <source>
        <dbReference type="Pfam" id="PF04963"/>
    </source>
</evidence>
<dbReference type="InterPro" id="IPR000394">
    <property type="entry name" value="RNA_pol_sigma_54"/>
</dbReference>
<dbReference type="Pfam" id="PF04552">
    <property type="entry name" value="Sigma54_DBD"/>
    <property type="match status" value="1"/>
</dbReference>
<dbReference type="Proteomes" id="UP000530038">
    <property type="component" value="Unassembled WGS sequence"/>
</dbReference>
<evidence type="ECO:0000313" key="16">
    <source>
        <dbReference type="Proteomes" id="UP000557749"/>
    </source>
</evidence>
<name>A0AAW3SUI7_9GAMM</name>
<dbReference type="Gene3D" id="1.10.10.1330">
    <property type="entry name" value="RNA polymerase sigma-54 factor, core-binding domain"/>
    <property type="match status" value="1"/>
</dbReference>
<evidence type="ECO:0000256" key="3">
    <source>
        <dbReference type="ARBA" id="ARBA00022478"/>
    </source>
</evidence>
<comment type="caution">
    <text evidence="13">The sequence shown here is derived from an EMBL/GenBank/DDBJ whole genome shotgun (WGS) entry which is preliminary data.</text>
</comment>
<keyword evidence="15" id="KW-1185">Reference proteome</keyword>
<evidence type="ECO:0000313" key="13">
    <source>
        <dbReference type="EMBL" id="MBA5205381.1"/>
    </source>
</evidence>
<dbReference type="GO" id="GO:0016987">
    <property type="term" value="F:sigma factor activity"/>
    <property type="evidence" value="ECO:0007669"/>
    <property type="project" value="UniProtKB-KW"/>
</dbReference>
<gene>
    <name evidence="13" type="primary">rpoN</name>
    <name evidence="14" type="ORF">H2Y56_15510</name>
    <name evidence="13" type="ORF">H2Y57_17025</name>
</gene>
<evidence type="ECO:0000259" key="11">
    <source>
        <dbReference type="Pfam" id="PF04552"/>
    </source>
</evidence>